<dbReference type="EMBL" id="UGLW01000003">
    <property type="protein sequence ID" value="STV16884.1"/>
    <property type="molecule type" value="Genomic_DNA"/>
</dbReference>
<dbReference type="GO" id="GO:0043597">
    <property type="term" value="C:cytoplasmic replication fork"/>
    <property type="evidence" value="ECO:0007669"/>
    <property type="project" value="TreeGrafter"/>
</dbReference>
<dbReference type="GO" id="GO:0006281">
    <property type="term" value="P:DNA repair"/>
    <property type="evidence" value="ECO:0007669"/>
    <property type="project" value="TreeGrafter"/>
</dbReference>
<dbReference type="Proteomes" id="UP000254487">
    <property type="component" value="Unassembled WGS sequence"/>
</dbReference>
<feature type="domain" description="Topo IA-type catalytic" evidence="2">
    <location>
        <begin position="1"/>
        <end position="104"/>
    </location>
</feature>
<keyword evidence="1 3" id="KW-0413">Isomerase</keyword>
<accession>A0A378AQW8</accession>
<dbReference type="InterPro" id="IPR023405">
    <property type="entry name" value="Topo_IA_core_domain"/>
</dbReference>
<dbReference type="Gene3D" id="1.10.460.10">
    <property type="entry name" value="Topoisomerase I, domain 2"/>
    <property type="match status" value="1"/>
</dbReference>
<dbReference type="PANTHER" id="PTHR11390">
    <property type="entry name" value="PROKARYOTIC DNA TOPOISOMERASE"/>
    <property type="match status" value="1"/>
</dbReference>
<dbReference type="GO" id="GO:0003917">
    <property type="term" value="F:DNA topoisomerase type I (single strand cut, ATP-independent) activity"/>
    <property type="evidence" value="ECO:0007669"/>
    <property type="project" value="InterPro"/>
</dbReference>
<dbReference type="InterPro" id="IPR013824">
    <property type="entry name" value="Topo_IA_cen_sub1"/>
</dbReference>
<evidence type="ECO:0000313" key="4">
    <source>
        <dbReference type="Proteomes" id="UP000254487"/>
    </source>
</evidence>
<dbReference type="GO" id="GO:0006265">
    <property type="term" value="P:DNA topological change"/>
    <property type="evidence" value="ECO:0007669"/>
    <property type="project" value="InterPro"/>
</dbReference>
<dbReference type="GO" id="GO:0006310">
    <property type="term" value="P:DNA recombination"/>
    <property type="evidence" value="ECO:0007669"/>
    <property type="project" value="TreeGrafter"/>
</dbReference>
<reference evidence="3 4" key="1">
    <citation type="submission" date="2018-06" db="EMBL/GenBank/DDBJ databases">
        <authorList>
            <consortium name="Pathogen Informatics"/>
            <person name="Doyle S."/>
        </authorList>
    </citation>
    <scope>NUCLEOTIDE SEQUENCE [LARGE SCALE GENOMIC DNA]</scope>
    <source>
        <strain evidence="3 4">NCTC10313</strain>
    </source>
</reference>
<proteinExistence type="predicted"/>
<protein>
    <submittedName>
        <fullName evidence="3">DNA topoisomerase III</fullName>
        <ecNumber evidence="3">5.99.1.2</ecNumber>
    </submittedName>
</protein>
<dbReference type="InterPro" id="IPR000380">
    <property type="entry name" value="Topo_IA"/>
</dbReference>
<organism evidence="3 4">
    <name type="scientific">Klebsiella pneumoniae subsp. ozaenae</name>
    <dbReference type="NCBI Taxonomy" id="574"/>
    <lineage>
        <taxon>Bacteria</taxon>
        <taxon>Pseudomonadati</taxon>
        <taxon>Pseudomonadota</taxon>
        <taxon>Gammaproteobacteria</taxon>
        <taxon>Enterobacterales</taxon>
        <taxon>Enterobacteriaceae</taxon>
        <taxon>Klebsiella/Raoultella group</taxon>
        <taxon>Klebsiella</taxon>
        <taxon>Klebsiella pneumoniae complex</taxon>
    </lineage>
</organism>
<dbReference type="InterPro" id="IPR013497">
    <property type="entry name" value="Topo_IA_cen"/>
</dbReference>
<name>A0A378AQW8_KLEPO</name>
<dbReference type="PANTHER" id="PTHR11390:SF21">
    <property type="entry name" value="DNA TOPOISOMERASE 3-ALPHA"/>
    <property type="match status" value="1"/>
</dbReference>
<evidence type="ECO:0000259" key="2">
    <source>
        <dbReference type="PROSITE" id="PS52039"/>
    </source>
</evidence>
<evidence type="ECO:0000313" key="3">
    <source>
        <dbReference type="EMBL" id="STV16884.1"/>
    </source>
</evidence>
<sequence length="125" mass="14089">MKNAASFVSDPKLKKVLRDNAGLGTEATRAAVLETLFKRHYLEKKGKHIHSTQMARELIAALPETLTSPGMTALWEQALDDISQGKMSLAVFMQKQLQWTRHLVEKGRQDSVKNHRSRHASLPVM</sequence>
<evidence type="ECO:0000256" key="1">
    <source>
        <dbReference type="ARBA" id="ARBA00023235"/>
    </source>
</evidence>
<dbReference type="AlphaFoldDB" id="A0A378AQW8"/>
<gene>
    <name evidence="3" type="primary">topB_3</name>
    <name evidence="3" type="ORF">NCTC10313_06145</name>
</gene>
<dbReference type="PROSITE" id="PS52039">
    <property type="entry name" value="TOPO_IA_2"/>
    <property type="match status" value="1"/>
</dbReference>
<dbReference type="SUPFAM" id="SSF56712">
    <property type="entry name" value="Prokaryotic type I DNA topoisomerase"/>
    <property type="match status" value="1"/>
</dbReference>
<dbReference type="Pfam" id="PF01131">
    <property type="entry name" value="Topoisom_bac"/>
    <property type="match status" value="1"/>
</dbReference>
<dbReference type="EC" id="5.99.1.2" evidence="3"/>
<dbReference type="GO" id="GO:0003677">
    <property type="term" value="F:DNA binding"/>
    <property type="evidence" value="ECO:0007669"/>
    <property type="project" value="InterPro"/>
</dbReference>